<feature type="region of interest" description="Disordered" evidence="3">
    <location>
        <begin position="352"/>
        <end position="371"/>
    </location>
</feature>
<evidence type="ECO:0000256" key="2">
    <source>
        <dbReference type="ARBA" id="ARBA00023002"/>
    </source>
</evidence>
<dbReference type="SUPFAM" id="SSF54427">
    <property type="entry name" value="NTF2-like"/>
    <property type="match status" value="1"/>
</dbReference>
<dbReference type="EnsemblBacteria" id="ABA52682">
    <property type="protein sequence ID" value="ABA52682"/>
    <property type="gene ID" value="BURPS1710b_A1000"/>
</dbReference>
<dbReference type="HOGENOM" id="CLU_395197_0_0_4"/>
<gene>
    <name evidence="4" type="primary">benB</name>
    <name evidence="4" type="ordered locus">BURPS1710b_A1000</name>
</gene>
<evidence type="ECO:0000256" key="3">
    <source>
        <dbReference type="SAM" id="MobiDB-lite"/>
    </source>
</evidence>
<feature type="compositionally biased region" description="Basic residues" evidence="3">
    <location>
        <begin position="252"/>
        <end position="269"/>
    </location>
</feature>
<dbReference type="InterPro" id="IPR000391">
    <property type="entry name" value="Rng_hydr_dOase-bsu"/>
</dbReference>
<feature type="compositionally biased region" description="Basic and acidic residues" evidence="3">
    <location>
        <begin position="307"/>
        <end position="333"/>
    </location>
</feature>
<protein>
    <submittedName>
        <fullName evidence="4">Benzoate 1,2-dioxygenase beta subunit</fullName>
        <ecNumber evidence="4">1.14.12.10</ecNumber>
    </submittedName>
</protein>
<dbReference type="Gene3D" id="3.10.450.50">
    <property type="match status" value="1"/>
</dbReference>
<evidence type="ECO:0000313" key="4">
    <source>
        <dbReference type="EMBL" id="ABA52682.1"/>
    </source>
</evidence>
<dbReference type="NCBIfam" id="TIGR03232">
    <property type="entry name" value="benzo_1_2_benB"/>
    <property type="match status" value="1"/>
</dbReference>
<feature type="compositionally biased region" description="Basic residues" evidence="3">
    <location>
        <begin position="94"/>
        <end position="104"/>
    </location>
</feature>
<name>Q3JJU5_BURP1</name>
<feature type="compositionally biased region" description="Basic and acidic residues" evidence="3">
    <location>
        <begin position="121"/>
        <end position="181"/>
    </location>
</feature>
<sequence>MPQFHLHTSRISIRYSISVGRTVLPATILNLTALSSSTIPAKHRRFTRGFPCDARRGASPDRASARAPPPIREPIRRRPHDPDRPGPPCDAAPHRRFPRRRQGARRLPAAPQRVHRRNAVRARDEAHLRRQLDLSRAREPAPERERLLHDHDRPPADRDRAQPPRRAERVRQRLHAPRRDAVPPQARQPRELHVPVPRLDVQQRRQAAQSEGPRRSRLPGLLQPRRLARSEESRALRELSRLPVRQPEPRSRAARRASRRCRAHHRHDRRSVGGRPRGAARLVDVHVRRQLEAHRRERRGRLPRIGRSLELRGDRQPPQDRRAARRHDPRDGRGQLGPSGRRLLRVRSRPHAAVDALGEPGGPAELRSPRRIRRALRRRRRRLDDPELPQPVPVPERLSDGPVRLADPRAAPARRRSHRGHDLLHRAEGRGARRARAAHPPVRGFLQRERNGDARRSRGIPRVPAGLRGPRGRMERHVPRRLALDRGPRRSRAPDRHPPADERREDRGRRAVHGPAPLLDRDDEAGARRRKERRMKTIDLADIQAFLYRESRLLDDKAWDAWLDCYRADAVFWMPSWDDADALVTDPQREISLIYYPNRQGLEDRVFRIKTERSSATVPDTRTSHNIANVERESADGDVHTVRFNWHTLSYRYKTVSSYFGMSRYAIDFSGDAPKIVSKYVVLKNDYINQLIDIYHI</sequence>
<evidence type="ECO:0000256" key="1">
    <source>
        <dbReference type="ARBA" id="ARBA00009570"/>
    </source>
</evidence>
<dbReference type="EC" id="1.14.12.10" evidence="4"/>
<feature type="compositionally biased region" description="Basic and acidic residues" evidence="3">
    <location>
        <begin position="446"/>
        <end position="456"/>
    </location>
</feature>
<dbReference type="EMBL" id="CP000125">
    <property type="protein sequence ID" value="ABA52682.1"/>
    <property type="molecule type" value="Genomic_DNA"/>
</dbReference>
<feature type="region of interest" description="Disordered" evidence="3">
    <location>
        <begin position="46"/>
        <end position="347"/>
    </location>
</feature>
<reference evidence="4 5" key="1">
    <citation type="submission" date="2005-09" db="EMBL/GenBank/DDBJ databases">
        <authorList>
            <person name="Woods D.E."/>
            <person name="Nierman W.C."/>
        </authorList>
    </citation>
    <scope>NUCLEOTIDE SEQUENCE [LARGE SCALE GENOMIC DNA]</scope>
    <source>
        <strain evidence="4 5">1710b</strain>
    </source>
</reference>
<feature type="compositionally biased region" description="Basic and acidic residues" evidence="3">
    <location>
        <begin position="420"/>
        <end position="431"/>
    </location>
</feature>
<dbReference type="AlphaFoldDB" id="Q3JJU5"/>
<dbReference type="Pfam" id="PF00866">
    <property type="entry name" value="Ring_hydroxyl_B"/>
    <property type="match status" value="1"/>
</dbReference>
<dbReference type="PANTHER" id="PTHR41534:SF1">
    <property type="entry name" value="BLR3401 PROTEIN"/>
    <property type="match status" value="1"/>
</dbReference>
<comment type="similarity">
    <text evidence="1">Belongs to the bacterial ring-hydroxylating dioxygenase beta subunit family.</text>
</comment>
<organism evidence="4 5">
    <name type="scientific">Burkholderia pseudomallei (strain 1710b)</name>
    <dbReference type="NCBI Taxonomy" id="320372"/>
    <lineage>
        <taxon>Bacteria</taxon>
        <taxon>Pseudomonadati</taxon>
        <taxon>Pseudomonadota</taxon>
        <taxon>Betaproteobacteria</taxon>
        <taxon>Burkholderiales</taxon>
        <taxon>Burkholderiaceae</taxon>
        <taxon>Burkholderia</taxon>
        <taxon>pseudomallei group</taxon>
    </lineage>
</organism>
<evidence type="ECO:0000313" key="5">
    <source>
        <dbReference type="Proteomes" id="UP000002700"/>
    </source>
</evidence>
<feature type="compositionally biased region" description="Basic and acidic residues" evidence="3">
    <location>
        <begin position="228"/>
        <end position="240"/>
    </location>
</feature>
<keyword evidence="4" id="KW-0223">Dioxygenase</keyword>
<dbReference type="GO" id="GO:0019380">
    <property type="term" value="P:3-phenylpropionate catabolic process"/>
    <property type="evidence" value="ECO:0007669"/>
    <property type="project" value="TreeGrafter"/>
</dbReference>
<feature type="compositionally biased region" description="Basic and acidic residues" evidence="3">
    <location>
        <begin position="73"/>
        <end position="84"/>
    </location>
</feature>
<dbReference type="InterPro" id="IPR032710">
    <property type="entry name" value="NTF2-like_dom_sf"/>
</dbReference>
<dbReference type="GO" id="GO:0018623">
    <property type="term" value="F:benzoate 1,2-dioxygenase activity"/>
    <property type="evidence" value="ECO:0007669"/>
    <property type="project" value="UniProtKB-EC"/>
</dbReference>
<feature type="compositionally biased region" description="Basic and acidic residues" evidence="3">
    <location>
        <begin position="283"/>
        <end position="295"/>
    </location>
</feature>
<dbReference type="KEGG" id="bpm:BURPS1710b_A1000"/>
<proteinExistence type="inferred from homology"/>
<feature type="region of interest" description="Disordered" evidence="3">
    <location>
        <begin position="377"/>
        <end position="530"/>
    </location>
</feature>
<dbReference type="Proteomes" id="UP000002700">
    <property type="component" value="Chromosome II"/>
</dbReference>
<feature type="compositionally biased region" description="Basic and acidic residues" evidence="3">
    <location>
        <begin position="472"/>
        <end position="509"/>
    </location>
</feature>
<accession>Q3JJU5</accession>
<keyword evidence="2 4" id="KW-0560">Oxidoreductase</keyword>
<dbReference type="InterPro" id="IPR017641">
    <property type="entry name" value="Benzo_1-2-diOase_ssu"/>
</dbReference>
<dbReference type="CDD" id="cd00667">
    <property type="entry name" value="ring_hydroxylating_dioxygenases_beta"/>
    <property type="match status" value="1"/>
</dbReference>
<dbReference type="PANTHER" id="PTHR41534">
    <property type="entry name" value="BLR3401 PROTEIN"/>
    <property type="match status" value="1"/>
</dbReference>